<name>A0A7J7I904_CAMSI</name>
<evidence type="ECO:0000313" key="1">
    <source>
        <dbReference type="EMBL" id="KAF5961325.1"/>
    </source>
</evidence>
<comment type="caution">
    <text evidence="1">The sequence shown here is derived from an EMBL/GenBank/DDBJ whole genome shotgun (WGS) entry which is preliminary data.</text>
</comment>
<gene>
    <name evidence="1" type="ORF">HYC85_002534</name>
</gene>
<keyword evidence="2" id="KW-1185">Reference proteome</keyword>
<reference evidence="1 2" key="2">
    <citation type="submission" date="2020-07" db="EMBL/GenBank/DDBJ databases">
        <title>Genome assembly of wild tea tree DASZ reveals pedigree and selection history of tea varieties.</title>
        <authorList>
            <person name="Zhang W."/>
        </authorList>
    </citation>
    <scope>NUCLEOTIDE SEQUENCE [LARGE SCALE GENOMIC DNA]</scope>
    <source>
        <strain evidence="2">cv. G240</strain>
        <tissue evidence="1">Leaf</tissue>
    </source>
</reference>
<reference evidence="2" key="1">
    <citation type="journal article" date="2020" name="Nat. Commun.">
        <title>Genome assembly of wild tea tree DASZ reveals pedigree and selection history of tea varieties.</title>
        <authorList>
            <person name="Zhang W."/>
            <person name="Zhang Y."/>
            <person name="Qiu H."/>
            <person name="Guo Y."/>
            <person name="Wan H."/>
            <person name="Zhang X."/>
            <person name="Scossa F."/>
            <person name="Alseekh S."/>
            <person name="Zhang Q."/>
            <person name="Wang P."/>
            <person name="Xu L."/>
            <person name="Schmidt M.H."/>
            <person name="Jia X."/>
            <person name="Li D."/>
            <person name="Zhu A."/>
            <person name="Guo F."/>
            <person name="Chen W."/>
            <person name="Ni D."/>
            <person name="Usadel B."/>
            <person name="Fernie A.R."/>
            <person name="Wen W."/>
        </authorList>
    </citation>
    <scope>NUCLEOTIDE SEQUENCE [LARGE SCALE GENOMIC DNA]</scope>
    <source>
        <strain evidence="2">cv. G240</strain>
    </source>
</reference>
<organism evidence="1 2">
    <name type="scientific">Camellia sinensis</name>
    <name type="common">Tea plant</name>
    <name type="synonym">Thea sinensis</name>
    <dbReference type="NCBI Taxonomy" id="4442"/>
    <lineage>
        <taxon>Eukaryota</taxon>
        <taxon>Viridiplantae</taxon>
        <taxon>Streptophyta</taxon>
        <taxon>Embryophyta</taxon>
        <taxon>Tracheophyta</taxon>
        <taxon>Spermatophyta</taxon>
        <taxon>Magnoliopsida</taxon>
        <taxon>eudicotyledons</taxon>
        <taxon>Gunneridae</taxon>
        <taxon>Pentapetalae</taxon>
        <taxon>asterids</taxon>
        <taxon>Ericales</taxon>
        <taxon>Theaceae</taxon>
        <taxon>Camellia</taxon>
    </lineage>
</organism>
<proteinExistence type="predicted"/>
<dbReference type="AlphaFoldDB" id="A0A7J7I904"/>
<accession>A0A7J7I904</accession>
<dbReference type="EMBL" id="JACBKZ010000001">
    <property type="protein sequence ID" value="KAF5961325.1"/>
    <property type="molecule type" value="Genomic_DNA"/>
</dbReference>
<evidence type="ECO:0000313" key="2">
    <source>
        <dbReference type="Proteomes" id="UP000593564"/>
    </source>
</evidence>
<sequence length="103" mass="11645">MFIAQEMFGNVDVLLQLLAETLPLVHEKAIETCPFPNISENSGTLFSTSCLEQYIGGRVEGQPTRLHAEIVNSVRFLWYQILMLKWPQLMSCLLLSLCALTKT</sequence>
<dbReference type="Proteomes" id="UP000593564">
    <property type="component" value="Unassembled WGS sequence"/>
</dbReference>
<protein>
    <submittedName>
        <fullName evidence="1">Uncharacterized protein</fullName>
    </submittedName>
</protein>